<sequence length="124" mass="14340">MDWVEPAFSSSREKVEPAKRVLDFRVGWFAEPIFGSGDYPLGMRSWLRQLNSLEYKCLVLTSILSLCGLKNKRRSLEAREDMYTYSAELEVQHMIDTTWIMSPWPVVPWGLRKALNWVSPVGVS</sequence>
<keyword evidence="2" id="KW-1185">Reference proteome</keyword>
<name>A0A4Z2E611_9TELE</name>
<dbReference type="AlphaFoldDB" id="A0A4Z2E611"/>
<dbReference type="InterPro" id="IPR001360">
    <property type="entry name" value="Glyco_hydro_1"/>
</dbReference>
<proteinExistence type="predicted"/>
<dbReference type="OrthoDB" id="65569at2759"/>
<comment type="caution">
    <text evidence="1">The sequence shown here is derived from an EMBL/GenBank/DDBJ whole genome shotgun (WGS) entry which is preliminary data.</text>
</comment>
<dbReference type="Pfam" id="PF00232">
    <property type="entry name" value="Glyco_hydro_1"/>
    <property type="match status" value="1"/>
</dbReference>
<dbReference type="Proteomes" id="UP000314294">
    <property type="component" value="Unassembled WGS sequence"/>
</dbReference>
<accession>A0A4Z2E611</accession>
<gene>
    <name evidence="1" type="primary">KL_0</name>
    <name evidence="1" type="ORF">EYF80_065833</name>
</gene>
<dbReference type="SUPFAM" id="SSF51445">
    <property type="entry name" value="(Trans)glycosidases"/>
    <property type="match status" value="1"/>
</dbReference>
<evidence type="ECO:0000313" key="2">
    <source>
        <dbReference type="Proteomes" id="UP000314294"/>
    </source>
</evidence>
<organism evidence="1 2">
    <name type="scientific">Liparis tanakae</name>
    <name type="common">Tanaka's snailfish</name>
    <dbReference type="NCBI Taxonomy" id="230148"/>
    <lineage>
        <taxon>Eukaryota</taxon>
        <taxon>Metazoa</taxon>
        <taxon>Chordata</taxon>
        <taxon>Craniata</taxon>
        <taxon>Vertebrata</taxon>
        <taxon>Euteleostomi</taxon>
        <taxon>Actinopterygii</taxon>
        <taxon>Neopterygii</taxon>
        <taxon>Teleostei</taxon>
        <taxon>Neoteleostei</taxon>
        <taxon>Acanthomorphata</taxon>
        <taxon>Eupercaria</taxon>
        <taxon>Perciformes</taxon>
        <taxon>Cottioidei</taxon>
        <taxon>Cottales</taxon>
        <taxon>Liparidae</taxon>
        <taxon>Liparis</taxon>
    </lineage>
</organism>
<dbReference type="InterPro" id="IPR017853">
    <property type="entry name" value="GH"/>
</dbReference>
<reference evidence="1 2" key="1">
    <citation type="submission" date="2019-03" db="EMBL/GenBank/DDBJ databases">
        <title>First draft genome of Liparis tanakae, snailfish: a comprehensive survey of snailfish specific genes.</title>
        <authorList>
            <person name="Kim W."/>
            <person name="Song I."/>
            <person name="Jeong J.-H."/>
            <person name="Kim D."/>
            <person name="Kim S."/>
            <person name="Ryu S."/>
            <person name="Song J.Y."/>
            <person name="Lee S.K."/>
        </authorList>
    </citation>
    <scope>NUCLEOTIDE SEQUENCE [LARGE SCALE GENOMIC DNA]</scope>
    <source>
        <tissue evidence="1">Muscle</tissue>
    </source>
</reference>
<dbReference type="GO" id="GO:0005975">
    <property type="term" value="P:carbohydrate metabolic process"/>
    <property type="evidence" value="ECO:0007669"/>
    <property type="project" value="InterPro"/>
</dbReference>
<dbReference type="EMBL" id="SRLO01016584">
    <property type="protein sequence ID" value="TNN24044.1"/>
    <property type="molecule type" value="Genomic_DNA"/>
</dbReference>
<evidence type="ECO:0000313" key="1">
    <source>
        <dbReference type="EMBL" id="TNN24044.1"/>
    </source>
</evidence>
<dbReference type="Gene3D" id="3.20.20.80">
    <property type="entry name" value="Glycosidases"/>
    <property type="match status" value="1"/>
</dbReference>
<protein>
    <submittedName>
        <fullName evidence="1">Klotho</fullName>
    </submittedName>
</protein>
<dbReference type="GO" id="GO:0004553">
    <property type="term" value="F:hydrolase activity, hydrolyzing O-glycosyl compounds"/>
    <property type="evidence" value="ECO:0007669"/>
    <property type="project" value="InterPro"/>
</dbReference>